<dbReference type="EMBL" id="CP046457">
    <property type="protein sequence ID" value="QGT99706.1"/>
    <property type="molecule type" value="Genomic_DNA"/>
</dbReference>
<reference evidence="2" key="1">
    <citation type="journal article" date="2019" name="Microbiology">
        <title>Complete Genome Sequence of an Uncultured Bacterium of the Candidate Phylum Bipolaricaulota.</title>
        <authorList>
            <person name="Kadnikov V.V."/>
            <person name="Mardanov A.V."/>
            <person name="Beletsky A.V."/>
            <person name="Frank Y.A."/>
            <person name="Karnachuk O.V."/>
            <person name="Ravin N.V."/>
        </authorList>
    </citation>
    <scope>NUCLEOTIDE SEQUENCE [LARGE SCALE GENOMIC DNA]</scope>
</reference>
<sequence length="79" mass="9077">MRTLIATVLYNSKGKEVYCTAKKVSDQDIKYIKSNDKETLEDLGFTFINLNSPEFTNVKGYAIFFEGHVDQMTKILKSF</sequence>
<dbReference type="KEGG" id="salq:SYNTR_1113"/>
<dbReference type="RefSeq" id="WP_156203579.1">
    <property type="nucleotide sequence ID" value="NZ_CP046457.1"/>
</dbReference>
<organism evidence="1 2">
    <name type="scientific">Candidatus Syntrophocurvum alkaliphilum</name>
    <dbReference type="NCBI Taxonomy" id="2293317"/>
    <lineage>
        <taxon>Bacteria</taxon>
        <taxon>Bacillati</taxon>
        <taxon>Bacillota</taxon>
        <taxon>Clostridia</taxon>
        <taxon>Eubacteriales</taxon>
        <taxon>Syntrophomonadaceae</taxon>
        <taxon>Candidatus Syntrophocurvum</taxon>
    </lineage>
</organism>
<accession>A0A6I6DET3</accession>
<evidence type="ECO:0000313" key="2">
    <source>
        <dbReference type="Proteomes" id="UP000426444"/>
    </source>
</evidence>
<gene>
    <name evidence="1" type="ORF">SYNTR_1113</name>
</gene>
<dbReference type="OrthoDB" id="2083284at2"/>
<protein>
    <submittedName>
        <fullName evidence="1">Uncharacterized protein</fullName>
    </submittedName>
</protein>
<proteinExistence type="predicted"/>
<evidence type="ECO:0000313" key="1">
    <source>
        <dbReference type="EMBL" id="QGT99706.1"/>
    </source>
</evidence>
<dbReference type="AlphaFoldDB" id="A0A6I6DET3"/>
<name>A0A6I6DET3_9FIRM</name>
<dbReference type="Proteomes" id="UP000426444">
    <property type="component" value="Chromosome"/>
</dbReference>
<keyword evidence="2" id="KW-1185">Reference proteome</keyword>